<organism evidence="14 15">
    <name type="scientific">Seminavis robusta</name>
    <dbReference type="NCBI Taxonomy" id="568900"/>
    <lineage>
        <taxon>Eukaryota</taxon>
        <taxon>Sar</taxon>
        <taxon>Stramenopiles</taxon>
        <taxon>Ochrophyta</taxon>
        <taxon>Bacillariophyta</taxon>
        <taxon>Bacillariophyceae</taxon>
        <taxon>Bacillariophycidae</taxon>
        <taxon>Naviculales</taxon>
        <taxon>Naviculaceae</taxon>
        <taxon>Seminavis</taxon>
    </lineage>
</organism>
<proteinExistence type="inferred from homology"/>
<dbReference type="InterPro" id="IPR029044">
    <property type="entry name" value="Nucleotide-diphossugar_trans"/>
</dbReference>
<dbReference type="Pfam" id="PF11051">
    <property type="entry name" value="Mannosyl_trans3"/>
    <property type="match status" value="1"/>
</dbReference>
<sequence>MLRRTPKSASKPVPVVVDTTTNQSPPKVRPPRPFQKRNKLLAICLVTILCVTTLVLLLIHLVVFPRYHFRPPSLLYQHSQSDDYECRGWHTTSPDWSLLTLRYQRRTLGRVLRPLRYLRHVLGVASAGCHDKIEGDEMGYCEVVHQGTTMRVLDQSSSVYSYQNPFLYTRLRPFWQCSMVADFVTYKEQIIKQPLEPANPPLYERTMHAKATPQGRGIIIGLNPQQLPSIYSLVRLLRHELNCQLPIELWAQGGEDGIGMHTYSMHDGALLEALLRQSNVVLQTHWDYRYEYSRTRPYGLAHSSFEEVLILNGDTFPLRDPSFLFEIPQYQETGALFWKDVAWSDDSETTGAGTLHPLLWELLGIPKEHPIRNEMELSSGQMVIHRRKCETPIQLLLFFAQTFSKWFRPLQLLYGDKDLYRLAWRLTQSPFHYVEQPPALVQTSTTSWRSQTEWYGLKLKSCAQTLAMADPQTGNPLFLQYKGGPILNTTTALWGDTVTVFEGTTALETQYKVGMSWFWQNGQQPPVNGVWMDDAQRCYYTHPQSSFRNQFQERSLRDTTRAAEKVEQAVLRYTKEALELQSQKKTKTDS</sequence>
<dbReference type="InterPro" id="IPR022751">
    <property type="entry name" value="Alpha_mannosyltransferase"/>
</dbReference>
<evidence type="ECO:0000256" key="8">
    <source>
        <dbReference type="ARBA" id="ARBA00023034"/>
    </source>
</evidence>
<dbReference type="PANTHER" id="PTHR31646">
    <property type="entry name" value="ALPHA-1,2-MANNOSYLTRANSFERASE MNN2"/>
    <property type="match status" value="1"/>
</dbReference>
<comment type="caution">
    <text evidence="14">The sequence shown here is derived from an EMBL/GenBank/DDBJ whole genome shotgun (WGS) entry which is preliminary data.</text>
</comment>
<keyword evidence="8" id="KW-0333">Golgi apparatus</keyword>
<evidence type="ECO:0000313" key="15">
    <source>
        <dbReference type="Proteomes" id="UP001153069"/>
    </source>
</evidence>
<keyword evidence="14" id="KW-0328">Glycosyltransferase</keyword>
<protein>
    <submittedName>
        <fullName evidence="14">Mannosyltransferase putative</fullName>
    </submittedName>
</protein>
<evidence type="ECO:0000256" key="11">
    <source>
        <dbReference type="SAM" id="Coils"/>
    </source>
</evidence>
<evidence type="ECO:0000256" key="3">
    <source>
        <dbReference type="ARBA" id="ARBA00009105"/>
    </source>
</evidence>
<feature type="transmembrane region" description="Helical" evidence="13">
    <location>
        <begin position="40"/>
        <end position="63"/>
    </location>
</feature>
<evidence type="ECO:0000256" key="13">
    <source>
        <dbReference type="SAM" id="Phobius"/>
    </source>
</evidence>
<evidence type="ECO:0000256" key="2">
    <source>
        <dbReference type="ARBA" id="ARBA00004606"/>
    </source>
</evidence>
<dbReference type="GO" id="GO:0046354">
    <property type="term" value="P:mannan biosynthetic process"/>
    <property type="evidence" value="ECO:0007669"/>
    <property type="project" value="TreeGrafter"/>
</dbReference>
<keyword evidence="9 13" id="KW-0472">Membrane</keyword>
<dbReference type="SUPFAM" id="SSF53448">
    <property type="entry name" value="Nucleotide-diphospho-sugar transferases"/>
    <property type="match status" value="1"/>
</dbReference>
<dbReference type="EMBL" id="CAICTM010000760">
    <property type="protein sequence ID" value="CAB9516114.1"/>
    <property type="molecule type" value="Genomic_DNA"/>
</dbReference>
<evidence type="ECO:0000256" key="9">
    <source>
        <dbReference type="ARBA" id="ARBA00023136"/>
    </source>
</evidence>
<accession>A0A9N8E956</accession>
<evidence type="ECO:0000256" key="10">
    <source>
        <dbReference type="ARBA" id="ARBA00037847"/>
    </source>
</evidence>
<dbReference type="OrthoDB" id="430354at2759"/>
<keyword evidence="5 13" id="KW-0812">Transmembrane</keyword>
<comment type="subcellular location">
    <subcellularLocation>
        <location evidence="10">Endomembrane system</location>
        <topology evidence="10">Single-pass membrane protein</topology>
    </subcellularLocation>
    <subcellularLocation>
        <location evidence="1">Golgi apparatus membrane</location>
    </subcellularLocation>
    <subcellularLocation>
        <location evidence="2">Membrane</location>
        <topology evidence="2">Single-pass type II membrane protein</topology>
    </subcellularLocation>
</comment>
<dbReference type="PANTHER" id="PTHR31646:SF1">
    <property type="entry name" value="ALPHA-1,2-MANNOSYLTRANSFERASE MNN2"/>
    <property type="match status" value="1"/>
</dbReference>
<keyword evidence="15" id="KW-1185">Reference proteome</keyword>
<evidence type="ECO:0000256" key="12">
    <source>
        <dbReference type="SAM" id="MobiDB-lite"/>
    </source>
</evidence>
<keyword evidence="7 13" id="KW-1133">Transmembrane helix</keyword>
<evidence type="ECO:0000256" key="5">
    <source>
        <dbReference type="ARBA" id="ARBA00022692"/>
    </source>
</evidence>
<dbReference type="AlphaFoldDB" id="A0A9N8E956"/>
<evidence type="ECO:0000313" key="14">
    <source>
        <dbReference type="EMBL" id="CAB9516114.1"/>
    </source>
</evidence>
<dbReference type="GO" id="GO:0000139">
    <property type="term" value="C:Golgi membrane"/>
    <property type="evidence" value="ECO:0007669"/>
    <property type="project" value="UniProtKB-SubCell"/>
</dbReference>
<evidence type="ECO:0000256" key="6">
    <source>
        <dbReference type="ARBA" id="ARBA00022968"/>
    </source>
</evidence>
<evidence type="ECO:0000256" key="1">
    <source>
        <dbReference type="ARBA" id="ARBA00004394"/>
    </source>
</evidence>
<keyword evidence="6" id="KW-0735">Signal-anchor</keyword>
<evidence type="ECO:0000256" key="4">
    <source>
        <dbReference type="ARBA" id="ARBA00022679"/>
    </source>
</evidence>
<comment type="similarity">
    <text evidence="3">Belongs to the MNN1/MNT family.</text>
</comment>
<dbReference type="Proteomes" id="UP001153069">
    <property type="component" value="Unassembled WGS sequence"/>
</dbReference>
<keyword evidence="4" id="KW-0808">Transferase</keyword>
<evidence type="ECO:0000256" key="7">
    <source>
        <dbReference type="ARBA" id="ARBA00022989"/>
    </source>
</evidence>
<reference evidence="14" key="1">
    <citation type="submission" date="2020-06" db="EMBL/GenBank/DDBJ databases">
        <authorList>
            <consortium name="Plant Systems Biology data submission"/>
        </authorList>
    </citation>
    <scope>NUCLEOTIDE SEQUENCE</scope>
    <source>
        <strain evidence="14">D6</strain>
    </source>
</reference>
<feature type="coiled-coil region" evidence="11">
    <location>
        <begin position="556"/>
        <end position="583"/>
    </location>
</feature>
<dbReference type="GO" id="GO:0000026">
    <property type="term" value="F:alpha-1,2-mannosyltransferase activity"/>
    <property type="evidence" value="ECO:0007669"/>
    <property type="project" value="TreeGrafter"/>
</dbReference>
<gene>
    <name evidence="14" type="ORF">SEMRO_761_G198580.1</name>
</gene>
<keyword evidence="11" id="KW-0175">Coiled coil</keyword>
<feature type="region of interest" description="Disordered" evidence="12">
    <location>
        <begin position="1"/>
        <end position="32"/>
    </location>
</feature>
<name>A0A9N8E956_9STRA</name>